<protein>
    <submittedName>
        <fullName evidence="1">Uncharacterized protein</fullName>
    </submittedName>
</protein>
<dbReference type="EMBL" id="SACN01000002">
    <property type="protein sequence ID" value="RVT90948.1"/>
    <property type="molecule type" value="Genomic_DNA"/>
</dbReference>
<keyword evidence="2" id="KW-1185">Reference proteome</keyword>
<comment type="caution">
    <text evidence="1">The sequence shown here is derived from an EMBL/GenBank/DDBJ whole genome shotgun (WGS) entry which is preliminary data.</text>
</comment>
<gene>
    <name evidence="1" type="ORF">EOD43_15555</name>
</gene>
<evidence type="ECO:0000313" key="2">
    <source>
        <dbReference type="Proteomes" id="UP000282971"/>
    </source>
</evidence>
<reference evidence="1 2" key="1">
    <citation type="submission" date="2019-01" db="EMBL/GenBank/DDBJ databases">
        <authorList>
            <person name="Chen W.-M."/>
        </authorList>
    </citation>
    <scope>NUCLEOTIDE SEQUENCE [LARGE SCALE GENOMIC DNA]</scope>
    <source>
        <strain evidence="1 2">CCP-7</strain>
    </source>
</reference>
<accession>A0A437LZU3</accession>
<proteinExistence type="predicted"/>
<name>A0A437LZU3_9SPHN</name>
<dbReference type="RefSeq" id="WP_164857262.1">
    <property type="nucleotide sequence ID" value="NZ_SACN01000002.1"/>
</dbReference>
<dbReference type="AlphaFoldDB" id="A0A437LZU3"/>
<sequence>MMRAGQMDDGADRALCRHDLTEALTAAIMAAEAHRRWTASPTADAPQQARAALNLLIEEAERMAAAARALLGDVSFG</sequence>
<evidence type="ECO:0000313" key="1">
    <source>
        <dbReference type="EMBL" id="RVT90948.1"/>
    </source>
</evidence>
<organism evidence="1 2">
    <name type="scientific">Sphingomonas crocodyli</name>
    <dbReference type="NCBI Taxonomy" id="1979270"/>
    <lineage>
        <taxon>Bacteria</taxon>
        <taxon>Pseudomonadati</taxon>
        <taxon>Pseudomonadota</taxon>
        <taxon>Alphaproteobacteria</taxon>
        <taxon>Sphingomonadales</taxon>
        <taxon>Sphingomonadaceae</taxon>
        <taxon>Sphingomonas</taxon>
    </lineage>
</organism>
<dbReference type="Proteomes" id="UP000282971">
    <property type="component" value="Unassembled WGS sequence"/>
</dbReference>